<dbReference type="KEGG" id="tpla:ElP_22690"/>
<keyword evidence="2" id="KW-1185">Reference proteome</keyword>
<evidence type="ECO:0000313" key="2">
    <source>
        <dbReference type="Proteomes" id="UP000317835"/>
    </source>
</evidence>
<organism evidence="1 2">
    <name type="scientific">Tautonia plasticadhaerens</name>
    <dbReference type="NCBI Taxonomy" id="2527974"/>
    <lineage>
        <taxon>Bacteria</taxon>
        <taxon>Pseudomonadati</taxon>
        <taxon>Planctomycetota</taxon>
        <taxon>Planctomycetia</taxon>
        <taxon>Isosphaerales</taxon>
        <taxon>Isosphaeraceae</taxon>
        <taxon>Tautonia</taxon>
    </lineage>
</organism>
<gene>
    <name evidence="1" type="ORF">ElP_22690</name>
</gene>
<sequence>MGPDGTARLRIGRAYLRDVQVRRITPEPDHAEVGPDGIDFVFRARSPRLRATVTFALQPERPGRIRGRVSLGDGTPLRFGHFVYP</sequence>
<dbReference type="OrthoDB" id="9810085at2"/>
<name>A0A518H0M1_9BACT</name>
<dbReference type="RefSeq" id="WP_145269242.1">
    <property type="nucleotide sequence ID" value="NZ_CP036426.1"/>
</dbReference>
<evidence type="ECO:0000313" key="1">
    <source>
        <dbReference type="EMBL" id="QDV34383.1"/>
    </source>
</evidence>
<dbReference type="EMBL" id="CP036426">
    <property type="protein sequence ID" value="QDV34383.1"/>
    <property type="molecule type" value="Genomic_DNA"/>
</dbReference>
<proteinExistence type="predicted"/>
<dbReference type="AlphaFoldDB" id="A0A518H0M1"/>
<reference evidence="1 2" key="1">
    <citation type="submission" date="2019-02" db="EMBL/GenBank/DDBJ databases">
        <title>Deep-cultivation of Planctomycetes and their phenomic and genomic characterization uncovers novel biology.</title>
        <authorList>
            <person name="Wiegand S."/>
            <person name="Jogler M."/>
            <person name="Boedeker C."/>
            <person name="Pinto D."/>
            <person name="Vollmers J."/>
            <person name="Rivas-Marin E."/>
            <person name="Kohn T."/>
            <person name="Peeters S.H."/>
            <person name="Heuer A."/>
            <person name="Rast P."/>
            <person name="Oberbeckmann S."/>
            <person name="Bunk B."/>
            <person name="Jeske O."/>
            <person name="Meyerdierks A."/>
            <person name="Storesund J.E."/>
            <person name="Kallscheuer N."/>
            <person name="Luecker S."/>
            <person name="Lage O.M."/>
            <person name="Pohl T."/>
            <person name="Merkel B.J."/>
            <person name="Hornburger P."/>
            <person name="Mueller R.-W."/>
            <person name="Bruemmer F."/>
            <person name="Labrenz M."/>
            <person name="Spormann A.M."/>
            <person name="Op den Camp H."/>
            <person name="Overmann J."/>
            <person name="Amann R."/>
            <person name="Jetten M.S.M."/>
            <person name="Mascher T."/>
            <person name="Medema M.H."/>
            <person name="Devos D.P."/>
            <person name="Kaster A.-K."/>
            <person name="Ovreas L."/>
            <person name="Rohde M."/>
            <person name="Galperin M.Y."/>
            <person name="Jogler C."/>
        </authorList>
    </citation>
    <scope>NUCLEOTIDE SEQUENCE [LARGE SCALE GENOMIC DNA]</scope>
    <source>
        <strain evidence="1 2">ElP</strain>
    </source>
</reference>
<accession>A0A518H0M1</accession>
<protein>
    <submittedName>
        <fullName evidence="1">Uncharacterized protein</fullName>
    </submittedName>
</protein>
<dbReference type="Proteomes" id="UP000317835">
    <property type="component" value="Chromosome"/>
</dbReference>